<feature type="compositionally biased region" description="Low complexity" evidence="1">
    <location>
        <begin position="66"/>
        <end position="83"/>
    </location>
</feature>
<name>A0A6J5E4U0_9BURK</name>
<dbReference type="RefSeq" id="WP_175112305.1">
    <property type="nucleotide sequence ID" value="NZ_CADIKF010000028.1"/>
</dbReference>
<sequence length="456" mass="48338">MHVSSNSTGGGSRSHEAANEDPELVRARRNAQTNYAANGRQGTQTGNGGAPGNNAAAQSRGGNAGAKGTSGTSGTSGTNNGAGQKQRSTQHEARADVHSGGNHGVWLGVGALGLPGQYAATRQNPVPANYVGAAANTTMTAAEYLAWAARNRSPLIAGGYRAGMGLGALVNTGFDAYYLKNAAVDLSRDPQSQQAQWNFADATVHMIANGVAMVLTPLAPAIGFATLALPNFSEVGHALQLNQQQAELEKKGQDTESAEVGKSHTLASLNATPVVSWFAPFYTKALTPEIEKFERAHGNSENQPAPSEFPPGTANDPAVVDYYGNAMSERAQRTAQHMLPVMQQRLKEAQAQAPGTDTVTLVARWPQTFFWPSSAPPTEMRRFDRAIALTYAAKSGSVVATWFGRDIDGTYRLPEDNHGIALRPDARHQIFYSQIFTPGEPTPVFPDKDSALVRQA</sequence>
<dbReference type="Proteomes" id="UP000494329">
    <property type="component" value="Unassembled WGS sequence"/>
</dbReference>
<evidence type="ECO:0000313" key="2">
    <source>
        <dbReference type="EMBL" id="CAB3761373.1"/>
    </source>
</evidence>
<gene>
    <name evidence="2" type="ORF">LMG29739_03619</name>
</gene>
<feature type="region of interest" description="Disordered" evidence="1">
    <location>
        <begin position="1"/>
        <end position="100"/>
    </location>
</feature>
<evidence type="ECO:0000313" key="3">
    <source>
        <dbReference type="Proteomes" id="UP000494329"/>
    </source>
</evidence>
<organism evidence="2 3">
    <name type="scientific">Paraburkholderia solisilvae</name>
    <dbReference type="NCBI Taxonomy" id="624376"/>
    <lineage>
        <taxon>Bacteria</taxon>
        <taxon>Pseudomonadati</taxon>
        <taxon>Pseudomonadota</taxon>
        <taxon>Betaproteobacteria</taxon>
        <taxon>Burkholderiales</taxon>
        <taxon>Burkholderiaceae</taxon>
        <taxon>Paraburkholderia</taxon>
    </lineage>
</organism>
<evidence type="ECO:0000256" key="1">
    <source>
        <dbReference type="SAM" id="MobiDB-lite"/>
    </source>
</evidence>
<dbReference type="EMBL" id="CADIKF010000028">
    <property type="protein sequence ID" value="CAB3761373.1"/>
    <property type="molecule type" value="Genomic_DNA"/>
</dbReference>
<protein>
    <submittedName>
        <fullName evidence="2">Uncharacterized protein</fullName>
    </submittedName>
</protein>
<feature type="compositionally biased region" description="Basic and acidic residues" evidence="1">
    <location>
        <begin position="13"/>
        <end position="26"/>
    </location>
</feature>
<proteinExistence type="predicted"/>
<dbReference type="AlphaFoldDB" id="A0A6J5E4U0"/>
<reference evidence="2 3" key="1">
    <citation type="submission" date="2020-04" db="EMBL/GenBank/DDBJ databases">
        <authorList>
            <person name="De Canck E."/>
        </authorList>
    </citation>
    <scope>NUCLEOTIDE SEQUENCE [LARGE SCALE GENOMIC DNA]</scope>
    <source>
        <strain evidence="2 3">LMG 29739</strain>
    </source>
</reference>
<keyword evidence="3" id="KW-1185">Reference proteome</keyword>
<accession>A0A6J5E4U0</accession>